<gene>
    <name evidence="1" type="ORF">DFQ04_1309</name>
</gene>
<evidence type="ECO:0000313" key="1">
    <source>
        <dbReference type="EMBL" id="TDQ19487.1"/>
    </source>
</evidence>
<dbReference type="Proteomes" id="UP000294535">
    <property type="component" value="Unassembled WGS sequence"/>
</dbReference>
<accession>A0A4V3D2M7</accession>
<evidence type="ECO:0000313" key="2">
    <source>
        <dbReference type="Proteomes" id="UP000294535"/>
    </source>
</evidence>
<name>A0A4V3D2M7_9BACT</name>
<proteinExistence type="predicted"/>
<dbReference type="AlphaFoldDB" id="A0A4V3D2M7"/>
<protein>
    <submittedName>
        <fullName evidence="1">Uncharacterized protein</fullName>
    </submittedName>
</protein>
<organism evidence="1 2">
    <name type="scientific">Algoriphagus boseongensis</name>
    <dbReference type="NCBI Taxonomy" id="1442587"/>
    <lineage>
        <taxon>Bacteria</taxon>
        <taxon>Pseudomonadati</taxon>
        <taxon>Bacteroidota</taxon>
        <taxon>Cytophagia</taxon>
        <taxon>Cytophagales</taxon>
        <taxon>Cyclobacteriaceae</taxon>
        <taxon>Algoriphagus</taxon>
    </lineage>
</organism>
<dbReference type="EMBL" id="SNYF01000005">
    <property type="protein sequence ID" value="TDQ19487.1"/>
    <property type="molecule type" value="Genomic_DNA"/>
</dbReference>
<keyword evidence="2" id="KW-1185">Reference proteome</keyword>
<sequence length="99" mass="11220">MFWLWASGYFCSKTFYTMKFFYLSSLPNAEGLFEIHDKECELIPESINRDYLGPFNNGKEALRVASQKNPKAALCAKCCSGISQAIIFSSKNKESSQEI</sequence>
<comment type="caution">
    <text evidence="1">The sequence shown here is derived from an EMBL/GenBank/DDBJ whole genome shotgun (WGS) entry which is preliminary data.</text>
</comment>
<reference evidence="1 2" key="1">
    <citation type="submission" date="2019-03" db="EMBL/GenBank/DDBJ databases">
        <title>Genomic Encyclopedia of Type Strains, Phase III (KMG-III): the genomes of soil and plant-associated and newly described type strains.</title>
        <authorList>
            <person name="Whitman W."/>
        </authorList>
    </citation>
    <scope>NUCLEOTIDE SEQUENCE [LARGE SCALE GENOMIC DNA]</scope>
    <source>
        <strain evidence="1 2">CECT 8446</strain>
    </source>
</reference>